<keyword evidence="2" id="KW-1185">Reference proteome</keyword>
<name>A0A1I1QSE4_9RHOB</name>
<sequence>MTVSLRAVSEQESRKTTIYQDFKWSFGLLLGASTKPCEVKLLGRGRRAWVLGHVQHVFPARCSPCCGLVFYCKRLKPVLPIHWAYLQIAAFYLSTSLMRASWHRPSWGCGCRMGCVHFYSTFGDKHLGQSHMMPAIRSRCPKRYHGEECLVVGLVTGSQLLPSSMKITTVIGMFVGQRDQPVSGLIQCPQLGLLTY</sequence>
<protein>
    <submittedName>
        <fullName evidence="1">Uncharacterized protein</fullName>
    </submittedName>
</protein>
<dbReference type="AlphaFoldDB" id="A0A1I1QSE4"/>
<dbReference type="EMBL" id="FOLX01000006">
    <property type="protein sequence ID" value="SFD25044.1"/>
    <property type="molecule type" value="Genomic_DNA"/>
</dbReference>
<gene>
    <name evidence="1" type="ORF">SAMN05421762_3766</name>
</gene>
<evidence type="ECO:0000313" key="2">
    <source>
        <dbReference type="Proteomes" id="UP000231644"/>
    </source>
</evidence>
<accession>A0A1I1QSE4</accession>
<proteinExistence type="predicted"/>
<evidence type="ECO:0000313" key="1">
    <source>
        <dbReference type="EMBL" id="SFD25044.1"/>
    </source>
</evidence>
<organism evidence="1 2">
    <name type="scientific">Pseudooceanicola nitratireducens</name>
    <dbReference type="NCBI Taxonomy" id="517719"/>
    <lineage>
        <taxon>Bacteria</taxon>
        <taxon>Pseudomonadati</taxon>
        <taxon>Pseudomonadota</taxon>
        <taxon>Alphaproteobacteria</taxon>
        <taxon>Rhodobacterales</taxon>
        <taxon>Paracoccaceae</taxon>
        <taxon>Pseudooceanicola</taxon>
    </lineage>
</organism>
<reference evidence="1 2" key="1">
    <citation type="submission" date="2016-10" db="EMBL/GenBank/DDBJ databases">
        <authorList>
            <person name="de Groot N.N."/>
        </authorList>
    </citation>
    <scope>NUCLEOTIDE SEQUENCE [LARGE SCALE GENOMIC DNA]</scope>
    <source>
        <strain evidence="1 2">DSM 29619</strain>
    </source>
</reference>
<dbReference type="Proteomes" id="UP000231644">
    <property type="component" value="Unassembled WGS sequence"/>
</dbReference>